<evidence type="ECO:0000313" key="3">
    <source>
        <dbReference type="Proteomes" id="UP000011750"/>
    </source>
</evidence>
<feature type="compositionally biased region" description="Polar residues" evidence="1">
    <location>
        <begin position="39"/>
        <end position="54"/>
    </location>
</feature>
<feature type="region of interest" description="Disordered" evidence="1">
    <location>
        <begin position="22"/>
        <end position="54"/>
    </location>
</feature>
<sequence length="54" mass="5939">MAYGLMDLQSLNTLAQLEALNEQMDEDIEEDEAEPQAAHSETQETLQPGSTQSS</sequence>
<proteinExistence type="predicted"/>
<dbReference type="InParanoid" id="M4FEI6"/>
<name>M4FEI6_BRACM</name>
<dbReference type="Gramene" id="Bra039507.1">
    <property type="protein sequence ID" value="Bra039507.1-P"/>
    <property type="gene ID" value="Bra039507"/>
</dbReference>
<feature type="compositionally biased region" description="Acidic residues" evidence="1">
    <location>
        <begin position="23"/>
        <end position="34"/>
    </location>
</feature>
<reference evidence="2" key="3">
    <citation type="submission" date="2023-03" db="UniProtKB">
        <authorList>
            <consortium name="EnsemblPlants"/>
        </authorList>
    </citation>
    <scope>IDENTIFICATION</scope>
    <source>
        <strain evidence="2">cv. Chiifu-401-42</strain>
    </source>
</reference>
<reference evidence="3" key="1">
    <citation type="journal article" date="2011" name="Nat. Genet.">
        <title>The genome of the mesopolyploid crop species Brassica rapa.</title>
        <authorList>
            <consortium name="Brassica rapa Genome Sequencing Project Consortium"/>
            <person name="Wang X."/>
            <person name="Wang H."/>
            <person name="Wang J."/>
            <person name="Sun R."/>
            <person name="Wu J."/>
            <person name="Liu S."/>
            <person name="Bai Y."/>
            <person name="Mun J.H."/>
            <person name="Bancroft I."/>
            <person name="Cheng F."/>
            <person name="Huang S."/>
            <person name="Li X."/>
            <person name="Hua W."/>
            <person name="Wang J."/>
            <person name="Wang X."/>
            <person name="Freeling M."/>
            <person name="Pires J.C."/>
            <person name="Paterson A.H."/>
            <person name="Chalhoub B."/>
            <person name="Wang B."/>
            <person name="Hayward A."/>
            <person name="Sharpe A.G."/>
            <person name="Park B.S."/>
            <person name="Weisshaar B."/>
            <person name="Liu B."/>
            <person name="Li B."/>
            <person name="Liu B."/>
            <person name="Tong C."/>
            <person name="Song C."/>
            <person name="Duran C."/>
            <person name="Peng C."/>
            <person name="Geng C."/>
            <person name="Koh C."/>
            <person name="Lin C."/>
            <person name="Edwards D."/>
            <person name="Mu D."/>
            <person name="Shen D."/>
            <person name="Soumpourou E."/>
            <person name="Li F."/>
            <person name="Fraser F."/>
            <person name="Conant G."/>
            <person name="Lassalle G."/>
            <person name="King G.J."/>
            <person name="Bonnema G."/>
            <person name="Tang H."/>
            <person name="Wang H."/>
            <person name="Belcram H."/>
            <person name="Zhou H."/>
            <person name="Hirakawa H."/>
            <person name="Abe H."/>
            <person name="Guo H."/>
            <person name="Wang H."/>
            <person name="Jin H."/>
            <person name="Parkin I.A."/>
            <person name="Batley J."/>
            <person name="Kim J.S."/>
            <person name="Just J."/>
            <person name="Li J."/>
            <person name="Xu J."/>
            <person name="Deng J."/>
            <person name="Kim J.A."/>
            <person name="Li J."/>
            <person name="Yu J."/>
            <person name="Meng J."/>
            <person name="Wang J."/>
            <person name="Min J."/>
            <person name="Poulain J."/>
            <person name="Wang J."/>
            <person name="Hatakeyama K."/>
            <person name="Wu K."/>
            <person name="Wang L."/>
            <person name="Fang L."/>
            <person name="Trick M."/>
            <person name="Links M.G."/>
            <person name="Zhao M."/>
            <person name="Jin M."/>
            <person name="Ramchiary N."/>
            <person name="Drou N."/>
            <person name="Berkman P.J."/>
            <person name="Cai Q."/>
            <person name="Huang Q."/>
            <person name="Li R."/>
            <person name="Tabata S."/>
            <person name="Cheng S."/>
            <person name="Zhang S."/>
            <person name="Zhang S."/>
            <person name="Huang S."/>
            <person name="Sato S."/>
            <person name="Sun S."/>
            <person name="Kwon S.J."/>
            <person name="Choi S.R."/>
            <person name="Lee T.H."/>
            <person name="Fan W."/>
            <person name="Zhao X."/>
            <person name="Tan X."/>
            <person name="Xu X."/>
            <person name="Wang Y."/>
            <person name="Qiu Y."/>
            <person name="Yin Y."/>
            <person name="Li Y."/>
            <person name="Du Y."/>
            <person name="Liao Y."/>
            <person name="Lim Y."/>
            <person name="Narusaka Y."/>
            <person name="Wang Y."/>
            <person name="Wang Z."/>
            <person name="Li Z."/>
            <person name="Wang Z."/>
            <person name="Xiong Z."/>
            <person name="Zhang Z."/>
        </authorList>
    </citation>
    <scope>NUCLEOTIDE SEQUENCE [LARGE SCALE GENOMIC DNA]</scope>
    <source>
        <strain evidence="3">cv. Chiifu-401-42</strain>
    </source>
</reference>
<dbReference type="AlphaFoldDB" id="M4FEI6"/>
<keyword evidence="3" id="KW-1185">Reference proteome</keyword>
<dbReference type="HOGENOM" id="CLU_3053206_0_0_1"/>
<protein>
    <submittedName>
        <fullName evidence="2">Uncharacterized protein</fullName>
    </submittedName>
</protein>
<evidence type="ECO:0000313" key="2">
    <source>
        <dbReference type="EnsemblPlants" id="Bra039507.1-P"/>
    </source>
</evidence>
<dbReference type="EnsemblPlants" id="Bra039507.1">
    <property type="protein sequence ID" value="Bra039507.1-P"/>
    <property type="gene ID" value="Bra039507"/>
</dbReference>
<dbReference type="Proteomes" id="UP000011750">
    <property type="component" value="Unassembled WGS sequence"/>
</dbReference>
<accession>M4FEI6</accession>
<evidence type="ECO:0000256" key="1">
    <source>
        <dbReference type="SAM" id="MobiDB-lite"/>
    </source>
</evidence>
<reference evidence="3" key="2">
    <citation type="journal article" date="2018" name="Hortic Res">
        <title>Improved Brassica rapa reference genome by single-molecule sequencing and chromosome conformation capture technologies.</title>
        <authorList>
            <person name="Zhang L."/>
            <person name="Cai X."/>
            <person name="Wu J."/>
            <person name="Liu M."/>
            <person name="Grob S."/>
            <person name="Cheng F."/>
            <person name="Liang J."/>
            <person name="Cai C."/>
            <person name="Liu Z."/>
            <person name="Liu B."/>
            <person name="Wang F."/>
            <person name="Li S."/>
            <person name="Liu F."/>
            <person name="Li X."/>
            <person name="Cheng L."/>
            <person name="Yang W."/>
            <person name="Li M.H."/>
            <person name="Grossniklaus U."/>
            <person name="Zheng H."/>
            <person name="Wang X."/>
        </authorList>
    </citation>
    <scope>NUCLEOTIDE SEQUENCE [LARGE SCALE GENOMIC DNA]</scope>
    <source>
        <strain evidence="3">cv. Chiifu-401-42</strain>
    </source>
</reference>
<organism evidence="2 3">
    <name type="scientific">Brassica campestris</name>
    <name type="common">Field mustard</name>
    <dbReference type="NCBI Taxonomy" id="3711"/>
    <lineage>
        <taxon>Eukaryota</taxon>
        <taxon>Viridiplantae</taxon>
        <taxon>Streptophyta</taxon>
        <taxon>Embryophyta</taxon>
        <taxon>Tracheophyta</taxon>
        <taxon>Spermatophyta</taxon>
        <taxon>Magnoliopsida</taxon>
        <taxon>eudicotyledons</taxon>
        <taxon>Gunneridae</taxon>
        <taxon>Pentapetalae</taxon>
        <taxon>rosids</taxon>
        <taxon>malvids</taxon>
        <taxon>Brassicales</taxon>
        <taxon>Brassicaceae</taxon>
        <taxon>Brassiceae</taxon>
        <taxon>Brassica</taxon>
    </lineage>
</organism>